<dbReference type="PROSITE" id="PS51257">
    <property type="entry name" value="PROKAR_LIPOPROTEIN"/>
    <property type="match status" value="1"/>
</dbReference>
<evidence type="ECO:0000256" key="1">
    <source>
        <dbReference type="ARBA" id="ARBA00004377"/>
    </source>
</evidence>
<evidence type="ECO:0000313" key="11">
    <source>
        <dbReference type="Proteomes" id="UP000203589"/>
    </source>
</evidence>
<keyword evidence="6" id="KW-0812">Transmembrane</keyword>
<dbReference type="InterPro" id="IPR007690">
    <property type="entry name" value="T2SS_GspM"/>
</dbReference>
<evidence type="ECO:0000256" key="5">
    <source>
        <dbReference type="ARBA" id="ARBA00022519"/>
    </source>
</evidence>
<proteinExistence type="inferred from homology"/>
<evidence type="ECO:0000256" key="2">
    <source>
        <dbReference type="ARBA" id="ARBA00010637"/>
    </source>
</evidence>
<evidence type="ECO:0000256" key="9">
    <source>
        <dbReference type="ARBA" id="ARBA00023136"/>
    </source>
</evidence>
<evidence type="ECO:0000256" key="3">
    <source>
        <dbReference type="ARBA" id="ARBA00022448"/>
    </source>
</evidence>
<dbReference type="RefSeq" id="WP_094033253.1">
    <property type="nucleotide sequence ID" value="NZ_CP022540.1"/>
</dbReference>
<dbReference type="InterPro" id="IPR023229">
    <property type="entry name" value="T2SS_M_periplasmic_sf"/>
</dbReference>
<dbReference type="Gene3D" id="3.30.1360.100">
    <property type="entry name" value="General secretion pathway protein M, EpsM"/>
    <property type="match status" value="1"/>
</dbReference>
<dbReference type="OrthoDB" id="7873424at2"/>
<dbReference type="AlphaFoldDB" id="A0A222DY87"/>
<organism evidence="10 11">
    <name type="scientific">Antarctobacter heliothermus</name>
    <dbReference type="NCBI Taxonomy" id="74033"/>
    <lineage>
        <taxon>Bacteria</taxon>
        <taxon>Pseudomonadati</taxon>
        <taxon>Pseudomonadota</taxon>
        <taxon>Alphaproteobacteria</taxon>
        <taxon>Rhodobacterales</taxon>
        <taxon>Roseobacteraceae</taxon>
        <taxon>Antarctobacter</taxon>
    </lineage>
</organism>
<accession>A0A222DY87</accession>
<keyword evidence="8" id="KW-1133">Transmembrane helix</keyword>
<sequence>MTRALVEQMLRLTGRERALLLVMCLVLACGAAAGLLWPLLERRAAAQAALDEARAVDVWVAARVRDSEVLRSATGPGAAAPIGLAAVQRSLEGAGLIKNVTTLSAQRGDGIEMRFNAVSFDRLIAWLTQVEPLWGYRFAAFRIERGTEDGLVSAVIEVVPQVPSGQ</sequence>
<keyword evidence="5" id="KW-0997">Cell inner membrane</keyword>
<keyword evidence="3" id="KW-0813">Transport</keyword>
<comment type="similarity">
    <text evidence="2">Belongs to the GSP M family.</text>
</comment>
<keyword evidence="9" id="KW-0472">Membrane</keyword>
<comment type="subcellular location">
    <subcellularLocation>
        <location evidence="1">Cell inner membrane</location>
        <topology evidence="1">Single-pass membrane protein</topology>
    </subcellularLocation>
</comment>
<protein>
    <submittedName>
        <fullName evidence="10">Type II secretion system protein M</fullName>
    </submittedName>
</protein>
<dbReference type="KEGG" id="aht:ANTHELSMS3_00202"/>
<evidence type="ECO:0000256" key="4">
    <source>
        <dbReference type="ARBA" id="ARBA00022475"/>
    </source>
</evidence>
<dbReference type="GO" id="GO:0005886">
    <property type="term" value="C:plasma membrane"/>
    <property type="evidence" value="ECO:0007669"/>
    <property type="project" value="UniProtKB-SubCell"/>
</dbReference>
<keyword evidence="11" id="KW-1185">Reference proteome</keyword>
<evidence type="ECO:0000256" key="8">
    <source>
        <dbReference type="ARBA" id="ARBA00022989"/>
    </source>
</evidence>
<dbReference type="EMBL" id="CP022540">
    <property type="protein sequence ID" value="ASP18927.1"/>
    <property type="molecule type" value="Genomic_DNA"/>
</dbReference>
<gene>
    <name evidence="10" type="primary">epsM</name>
    <name evidence="10" type="ORF">ANTHELSMS3_00202</name>
</gene>
<keyword evidence="4" id="KW-1003">Cell membrane</keyword>
<evidence type="ECO:0000256" key="7">
    <source>
        <dbReference type="ARBA" id="ARBA00022927"/>
    </source>
</evidence>
<dbReference type="Pfam" id="PF04612">
    <property type="entry name" value="T2SSM"/>
    <property type="match status" value="1"/>
</dbReference>
<reference evidence="10 11" key="1">
    <citation type="submission" date="2017-07" db="EMBL/GenBank/DDBJ databases">
        <title>Genome Sequence of Antarctobacter heliothermus Strain SMS3 Isolated from a culture of the Diatom Skeletonema marinoi.</title>
        <authorList>
            <person name="Topel M."/>
            <person name="Pinder M.I.M."/>
            <person name="Johansson O.N."/>
            <person name="Kourtchenko O."/>
            <person name="Godhe A."/>
            <person name="Clarke A.K."/>
        </authorList>
    </citation>
    <scope>NUCLEOTIDE SEQUENCE [LARGE SCALE GENOMIC DNA]</scope>
    <source>
        <strain evidence="10 11">SMS3</strain>
    </source>
</reference>
<name>A0A222DY87_9RHOB</name>
<evidence type="ECO:0000313" key="10">
    <source>
        <dbReference type="EMBL" id="ASP18927.1"/>
    </source>
</evidence>
<keyword evidence="7" id="KW-0653">Protein transport</keyword>
<dbReference type="Proteomes" id="UP000203589">
    <property type="component" value="Chromosome"/>
</dbReference>
<dbReference type="GO" id="GO:0015627">
    <property type="term" value="C:type II protein secretion system complex"/>
    <property type="evidence" value="ECO:0007669"/>
    <property type="project" value="InterPro"/>
</dbReference>
<evidence type="ECO:0000256" key="6">
    <source>
        <dbReference type="ARBA" id="ARBA00022692"/>
    </source>
</evidence>
<dbReference type="GO" id="GO:0015628">
    <property type="term" value="P:protein secretion by the type II secretion system"/>
    <property type="evidence" value="ECO:0007669"/>
    <property type="project" value="InterPro"/>
</dbReference>
<dbReference type="SUPFAM" id="SSF103054">
    <property type="entry name" value="General secretion pathway protein M, EpsM"/>
    <property type="match status" value="1"/>
</dbReference>